<accession>C4IGR9</accession>
<dbReference type="InterPro" id="IPR008767">
    <property type="entry name" value="Phage_SPP1_head-tail_adaptor"/>
</dbReference>
<proteinExistence type="predicted"/>
<dbReference type="Gene3D" id="2.40.10.270">
    <property type="entry name" value="Bacteriophage SPP1 head-tail adaptor protein"/>
    <property type="match status" value="1"/>
</dbReference>
<organism evidence="1 2">
    <name type="scientific">Clostridium butyricum E4 str. BoNT E BL5262</name>
    <dbReference type="NCBI Taxonomy" id="632245"/>
    <lineage>
        <taxon>Bacteria</taxon>
        <taxon>Bacillati</taxon>
        <taxon>Bacillota</taxon>
        <taxon>Clostridia</taxon>
        <taxon>Eubacteriales</taxon>
        <taxon>Clostridiaceae</taxon>
        <taxon>Clostridium</taxon>
    </lineage>
</organism>
<comment type="caution">
    <text evidence="1">The sequence shown here is derived from an EMBL/GenBank/DDBJ whole genome shotgun (WGS) entry which is preliminary data.</text>
</comment>
<dbReference type="HOGENOM" id="CLU_147810_3_1_9"/>
<dbReference type="Pfam" id="PF05521">
    <property type="entry name" value="Phage_HCP"/>
    <property type="match status" value="1"/>
</dbReference>
<dbReference type="AlphaFoldDB" id="C4IGR9"/>
<dbReference type="EMBL" id="ACOM01000005">
    <property type="protein sequence ID" value="EEP54724.1"/>
    <property type="molecule type" value="Genomic_DNA"/>
</dbReference>
<keyword evidence="2" id="KW-1185">Reference proteome</keyword>
<dbReference type="Proteomes" id="UP000003081">
    <property type="component" value="Unassembled WGS sequence"/>
</dbReference>
<evidence type="ECO:0000313" key="1">
    <source>
        <dbReference type="EMBL" id="EEP54724.1"/>
    </source>
</evidence>
<protein>
    <submittedName>
        <fullName evidence="1">Putative phage head-tail adaptor</fullName>
    </submittedName>
</protein>
<name>C4IGR9_CLOBU</name>
<sequence length="111" mass="13232">MPNLTNKLKNKIDVYGKTLLENTLKEKYYGFGKIKSVWCNIAPQSGMIKTLEGNYEYAEMSYKIIVRNNSIPKLDNTMYFIYKNQKYSIKYFQPDFKNKNRIEIFCKLVME</sequence>
<evidence type="ECO:0000313" key="2">
    <source>
        <dbReference type="Proteomes" id="UP000003081"/>
    </source>
</evidence>
<dbReference type="RefSeq" id="WP_003409969.1">
    <property type="nucleotide sequence ID" value="NZ_ACOM01000005.1"/>
</dbReference>
<reference evidence="1 2" key="1">
    <citation type="submission" date="2009-08" db="EMBL/GenBank/DDBJ databases">
        <authorList>
            <person name="Shrivastava S."/>
            <person name="Brinkac L.B."/>
            <person name="Brown J.L."/>
            <person name="Bruce D.B."/>
            <person name="Detter C."/>
            <person name="Green L.D."/>
            <person name="Munk C.A."/>
            <person name="Rogers Y.C."/>
            <person name="Tapia R."/>
            <person name="Sims D.R."/>
            <person name="Smith L.A."/>
            <person name="Smith T.J."/>
            <person name="Sutton G."/>
            <person name="Brettin T."/>
        </authorList>
    </citation>
    <scope>NUCLEOTIDE SEQUENCE [LARGE SCALE GENOMIC DNA]</scope>
    <source>
        <strain evidence="2">E4 str. BoNT E BL5262</strain>
    </source>
</reference>
<gene>
    <name evidence="1" type="ORF">CLP_2613</name>
</gene>
<dbReference type="eggNOG" id="COG5614">
    <property type="taxonomic scope" value="Bacteria"/>
</dbReference>
<dbReference type="InterPro" id="IPR038666">
    <property type="entry name" value="SSP1_head-tail_sf"/>
</dbReference>